<name>A0AAE0SU54_9BIVA</name>
<protein>
    <recommendedName>
        <fullName evidence="7">TGF-beta family profile domain-containing protein</fullName>
    </recommendedName>
</protein>
<proteinExistence type="inferred from homology"/>
<comment type="subcellular location">
    <subcellularLocation>
        <location evidence="1">Secreted</location>
    </subcellularLocation>
</comment>
<dbReference type="Gene3D" id="2.10.90.10">
    <property type="entry name" value="Cystine-knot cytokines"/>
    <property type="match status" value="1"/>
</dbReference>
<reference evidence="8" key="1">
    <citation type="journal article" date="2021" name="Genome Biol. Evol.">
        <title>A High-Quality Reference Genome for a Parasitic Bivalve with Doubly Uniparental Inheritance (Bivalvia: Unionida).</title>
        <authorList>
            <person name="Smith C.H."/>
        </authorList>
    </citation>
    <scope>NUCLEOTIDE SEQUENCE</scope>
    <source>
        <strain evidence="8">CHS0354</strain>
    </source>
</reference>
<dbReference type="GO" id="GO:0008083">
    <property type="term" value="F:growth factor activity"/>
    <property type="evidence" value="ECO:0007669"/>
    <property type="project" value="UniProtKB-KW"/>
</dbReference>
<keyword evidence="4 6" id="KW-0339">Growth factor</keyword>
<evidence type="ECO:0000313" key="8">
    <source>
        <dbReference type="EMBL" id="KAK3598176.1"/>
    </source>
</evidence>
<dbReference type="EMBL" id="JAEAOA010001264">
    <property type="protein sequence ID" value="KAK3598176.1"/>
    <property type="molecule type" value="Genomic_DNA"/>
</dbReference>
<dbReference type="InterPro" id="IPR015615">
    <property type="entry name" value="TGF-beta-rel"/>
</dbReference>
<feature type="domain" description="TGF-beta family profile" evidence="7">
    <location>
        <begin position="64"/>
        <end position="181"/>
    </location>
</feature>
<comment type="caution">
    <text evidence="8">The sequence shown here is derived from an EMBL/GenBank/DDBJ whole genome shotgun (WGS) entry which is preliminary data.</text>
</comment>
<evidence type="ECO:0000256" key="6">
    <source>
        <dbReference type="RuleBase" id="RU000354"/>
    </source>
</evidence>
<dbReference type="GO" id="GO:0005125">
    <property type="term" value="F:cytokine activity"/>
    <property type="evidence" value="ECO:0007669"/>
    <property type="project" value="TreeGrafter"/>
</dbReference>
<accession>A0AAE0SU54</accession>
<keyword evidence="5" id="KW-1015">Disulfide bond</keyword>
<dbReference type="InterPro" id="IPR001839">
    <property type="entry name" value="TGF-b_C"/>
</dbReference>
<reference evidence="8" key="2">
    <citation type="journal article" date="2021" name="Genome Biol. Evol.">
        <title>Developing a high-quality reference genome for a parasitic bivalve with doubly uniparental inheritance (Bivalvia: Unionida).</title>
        <authorList>
            <person name="Smith C.H."/>
        </authorList>
    </citation>
    <scope>NUCLEOTIDE SEQUENCE</scope>
    <source>
        <strain evidence="8">CHS0354</strain>
        <tissue evidence="8">Mantle</tissue>
    </source>
</reference>
<dbReference type="Pfam" id="PF00019">
    <property type="entry name" value="TGF_beta"/>
    <property type="match status" value="1"/>
</dbReference>
<evidence type="ECO:0000313" key="9">
    <source>
        <dbReference type="Proteomes" id="UP001195483"/>
    </source>
</evidence>
<dbReference type="PROSITE" id="PS00250">
    <property type="entry name" value="TGF_BETA_1"/>
    <property type="match status" value="1"/>
</dbReference>
<dbReference type="GO" id="GO:0005615">
    <property type="term" value="C:extracellular space"/>
    <property type="evidence" value="ECO:0007669"/>
    <property type="project" value="TreeGrafter"/>
</dbReference>
<evidence type="ECO:0000256" key="2">
    <source>
        <dbReference type="ARBA" id="ARBA00006656"/>
    </source>
</evidence>
<dbReference type="PANTHER" id="PTHR11848">
    <property type="entry name" value="TGF-BETA FAMILY"/>
    <property type="match status" value="1"/>
</dbReference>
<dbReference type="SUPFAM" id="SSF57501">
    <property type="entry name" value="Cystine-knot cytokines"/>
    <property type="match status" value="1"/>
</dbReference>
<dbReference type="Proteomes" id="UP001195483">
    <property type="component" value="Unassembled WGS sequence"/>
</dbReference>
<keyword evidence="3" id="KW-0964">Secreted</keyword>
<evidence type="ECO:0000256" key="4">
    <source>
        <dbReference type="ARBA" id="ARBA00023030"/>
    </source>
</evidence>
<evidence type="ECO:0000256" key="3">
    <source>
        <dbReference type="ARBA" id="ARBA00022525"/>
    </source>
</evidence>
<organism evidence="8 9">
    <name type="scientific">Potamilus streckersoni</name>
    <dbReference type="NCBI Taxonomy" id="2493646"/>
    <lineage>
        <taxon>Eukaryota</taxon>
        <taxon>Metazoa</taxon>
        <taxon>Spiralia</taxon>
        <taxon>Lophotrochozoa</taxon>
        <taxon>Mollusca</taxon>
        <taxon>Bivalvia</taxon>
        <taxon>Autobranchia</taxon>
        <taxon>Heteroconchia</taxon>
        <taxon>Palaeoheterodonta</taxon>
        <taxon>Unionida</taxon>
        <taxon>Unionoidea</taxon>
        <taxon>Unionidae</taxon>
        <taxon>Ambleminae</taxon>
        <taxon>Lampsilini</taxon>
        <taxon>Potamilus</taxon>
    </lineage>
</organism>
<reference evidence="8" key="3">
    <citation type="submission" date="2023-05" db="EMBL/GenBank/DDBJ databases">
        <authorList>
            <person name="Smith C.H."/>
        </authorList>
    </citation>
    <scope>NUCLEOTIDE SEQUENCE</scope>
    <source>
        <strain evidence="8">CHS0354</strain>
        <tissue evidence="8">Mantle</tissue>
    </source>
</reference>
<keyword evidence="9" id="KW-1185">Reference proteome</keyword>
<dbReference type="SMART" id="SM00204">
    <property type="entry name" value="TGFB"/>
    <property type="match status" value="1"/>
</dbReference>
<evidence type="ECO:0000259" key="7">
    <source>
        <dbReference type="PROSITE" id="PS51362"/>
    </source>
</evidence>
<sequence length="181" mass="21154">MKLLNQTIDDNGLHRKQIIQIYVPLKLDQKSDTVEINAVTTWKTWSMIERENMIRRDDTYRKPQVERSQHTGLIRRQAPSQRCERRPLTVNFRDIGWLWINSPKQFNAYVCEGICSNPLIGSNITLHAQIQAKLHAMKPNVINNPCCVATRLSSLDVYYYVGRNKKNITLHEMVVEECDCR</sequence>
<comment type="similarity">
    <text evidence="2 6">Belongs to the TGF-beta family.</text>
</comment>
<dbReference type="PROSITE" id="PS51362">
    <property type="entry name" value="TGF_BETA_2"/>
    <property type="match status" value="1"/>
</dbReference>
<evidence type="ECO:0000256" key="5">
    <source>
        <dbReference type="ARBA" id="ARBA00023157"/>
    </source>
</evidence>
<gene>
    <name evidence="8" type="ORF">CHS0354_020731</name>
</gene>
<dbReference type="InterPro" id="IPR017948">
    <property type="entry name" value="TGFb_CS"/>
</dbReference>
<dbReference type="InterPro" id="IPR029034">
    <property type="entry name" value="Cystine-knot_cytokine"/>
</dbReference>
<dbReference type="AlphaFoldDB" id="A0AAE0SU54"/>
<evidence type="ECO:0000256" key="1">
    <source>
        <dbReference type="ARBA" id="ARBA00004613"/>
    </source>
</evidence>